<dbReference type="RefSeq" id="WP_193927100.1">
    <property type="nucleotide sequence ID" value="NZ_JADEYC010000007.1"/>
</dbReference>
<keyword evidence="3" id="KW-0547">Nucleotide-binding</keyword>
<evidence type="ECO:0000256" key="5">
    <source>
        <dbReference type="SAM" id="MobiDB-lite"/>
    </source>
</evidence>
<dbReference type="PROSITE" id="PS50893">
    <property type="entry name" value="ABC_TRANSPORTER_2"/>
    <property type="match status" value="2"/>
</dbReference>
<keyword evidence="2" id="KW-0813">Transport</keyword>
<organism evidence="7 8">
    <name type="scientific">Saccharopolyspora montiporae</name>
    <dbReference type="NCBI Taxonomy" id="2781240"/>
    <lineage>
        <taxon>Bacteria</taxon>
        <taxon>Bacillati</taxon>
        <taxon>Actinomycetota</taxon>
        <taxon>Actinomycetes</taxon>
        <taxon>Pseudonocardiales</taxon>
        <taxon>Pseudonocardiaceae</taxon>
        <taxon>Saccharopolyspora</taxon>
    </lineage>
</organism>
<dbReference type="CDD" id="cd03257">
    <property type="entry name" value="ABC_NikE_OppD_transporters"/>
    <property type="match status" value="2"/>
</dbReference>
<dbReference type="InterPro" id="IPR027417">
    <property type="entry name" value="P-loop_NTPase"/>
</dbReference>
<dbReference type="AlphaFoldDB" id="A0A929FWL1"/>
<dbReference type="InterPro" id="IPR003439">
    <property type="entry name" value="ABC_transporter-like_ATP-bd"/>
</dbReference>
<evidence type="ECO:0000313" key="8">
    <source>
        <dbReference type="Proteomes" id="UP000598360"/>
    </source>
</evidence>
<name>A0A929FWL1_9PSEU</name>
<dbReference type="InterPro" id="IPR013563">
    <property type="entry name" value="Oligopep_ABC_C"/>
</dbReference>
<proteinExistence type="inferred from homology"/>
<dbReference type="GO" id="GO:0016887">
    <property type="term" value="F:ATP hydrolysis activity"/>
    <property type="evidence" value="ECO:0007669"/>
    <property type="project" value="InterPro"/>
</dbReference>
<dbReference type="GO" id="GO:0015833">
    <property type="term" value="P:peptide transport"/>
    <property type="evidence" value="ECO:0007669"/>
    <property type="project" value="InterPro"/>
</dbReference>
<dbReference type="NCBIfam" id="NF007739">
    <property type="entry name" value="PRK10419.1"/>
    <property type="match status" value="2"/>
</dbReference>
<gene>
    <name evidence="7" type="ORF">IQ251_04245</name>
</gene>
<accession>A0A929FWL1</accession>
<feature type="domain" description="ABC transporter" evidence="6">
    <location>
        <begin position="300"/>
        <end position="544"/>
    </location>
</feature>
<dbReference type="InterPro" id="IPR050319">
    <property type="entry name" value="ABC_transp_ATP-bind"/>
</dbReference>
<dbReference type="GO" id="GO:0055085">
    <property type="term" value="P:transmembrane transport"/>
    <property type="evidence" value="ECO:0007669"/>
    <property type="project" value="UniProtKB-ARBA"/>
</dbReference>
<evidence type="ECO:0000256" key="2">
    <source>
        <dbReference type="ARBA" id="ARBA00022448"/>
    </source>
</evidence>
<evidence type="ECO:0000256" key="1">
    <source>
        <dbReference type="ARBA" id="ARBA00005417"/>
    </source>
</evidence>
<dbReference type="Pfam" id="PF08352">
    <property type="entry name" value="oligo_HPY"/>
    <property type="match status" value="2"/>
</dbReference>
<evidence type="ECO:0000256" key="3">
    <source>
        <dbReference type="ARBA" id="ARBA00022741"/>
    </source>
</evidence>
<keyword evidence="4 7" id="KW-0067">ATP-binding</keyword>
<feature type="domain" description="ABC transporter" evidence="6">
    <location>
        <begin position="15"/>
        <end position="264"/>
    </location>
</feature>
<dbReference type="PANTHER" id="PTHR43776">
    <property type="entry name" value="TRANSPORT ATP-BINDING PROTEIN"/>
    <property type="match status" value="1"/>
</dbReference>
<dbReference type="Proteomes" id="UP000598360">
    <property type="component" value="Unassembled WGS sequence"/>
</dbReference>
<protein>
    <submittedName>
        <fullName evidence="7">ABC transporter ATP-binding protein</fullName>
    </submittedName>
</protein>
<dbReference type="GO" id="GO:0005524">
    <property type="term" value="F:ATP binding"/>
    <property type="evidence" value="ECO:0007669"/>
    <property type="project" value="UniProtKB-KW"/>
</dbReference>
<dbReference type="Gene3D" id="3.40.50.300">
    <property type="entry name" value="P-loop containing nucleotide triphosphate hydrolases"/>
    <property type="match status" value="2"/>
</dbReference>
<sequence>MSTPNTEDSTAGAALSVEDLHIGFGSGARFREVVHGLTFALHPGRCVALVGESGSGKSATARTLVGLTGDSAHVEAGRLSFGDTDLRGLGERAWRGMRGSRIGFVLQDALVALDPVRPVGRDIAEALRNHHTVPRTARHGRVVDLLAAAGVPEPDMRARQRPGVLSGGLRQRALIASALAADPEIVIADEPTTALDATVQAQVLELLAGMRAAGRGILLISHDLSVVSRLADDVLVLQNGHIVERGPARDLLSAPQHPYTRALLDAVPGRHTRGRRLAPSAPAVPVEPRPAPSAEREPVLRATGLVKDFRRPDGTVHRAVDDVSFDLHHGQTLGIVGESGSGKSTTARLALALQAADGGEVRVLGRPWSAMRERDRRALRSRVSVVDQDPLSSFDPRWDVERILLDVVPRERGVPAARRRERVADLLNQVGLADEVRARHPLTLSGGQRQRVAIARALAPDPDVIVLDEAVSALDVSVQAQILDLLTDLQRARGVSYLFISHDLGVIAHLSDRVLVMQDGRVIERGDPEQVFTDPQHPYTRQLVEAGQGFDVAAQPAGSGAARG</sequence>
<comment type="similarity">
    <text evidence="1">Belongs to the ABC transporter superfamily.</text>
</comment>
<evidence type="ECO:0000313" key="7">
    <source>
        <dbReference type="EMBL" id="MBE9373656.1"/>
    </source>
</evidence>
<evidence type="ECO:0000259" key="6">
    <source>
        <dbReference type="PROSITE" id="PS50893"/>
    </source>
</evidence>
<dbReference type="EMBL" id="JADEYC010000007">
    <property type="protein sequence ID" value="MBE9373656.1"/>
    <property type="molecule type" value="Genomic_DNA"/>
</dbReference>
<reference evidence="7" key="1">
    <citation type="submission" date="2020-10" db="EMBL/GenBank/DDBJ databases">
        <title>Diversity and distribution of actinomycetes associated with coral in the coast of Hainan.</title>
        <authorList>
            <person name="Li F."/>
        </authorList>
    </citation>
    <scope>NUCLEOTIDE SEQUENCE</scope>
    <source>
        <strain evidence="7">HNM0983</strain>
    </source>
</reference>
<dbReference type="SUPFAM" id="SSF52540">
    <property type="entry name" value="P-loop containing nucleoside triphosphate hydrolases"/>
    <property type="match status" value="2"/>
</dbReference>
<feature type="region of interest" description="Disordered" evidence="5">
    <location>
        <begin position="272"/>
        <end position="296"/>
    </location>
</feature>
<dbReference type="InterPro" id="IPR003593">
    <property type="entry name" value="AAA+_ATPase"/>
</dbReference>
<dbReference type="PROSITE" id="PS00211">
    <property type="entry name" value="ABC_TRANSPORTER_1"/>
    <property type="match status" value="1"/>
</dbReference>
<dbReference type="InterPro" id="IPR017871">
    <property type="entry name" value="ABC_transporter-like_CS"/>
</dbReference>
<dbReference type="NCBIfam" id="NF008453">
    <property type="entry name" value="PRK11308.1"/>
    <property type="match status" value="2"/>
</dbReference>
<dbReference type="Pfam" id="PF00005">
    <property type="entry name" value="ABC_tran"/>
    <property type="match status" value="2"/>
</dbReference>
<dbReference type="SMART" id="SM00382">
    <property type="entry name" value="AAA"/>
    <property type="match status" value="2"/>
</dbReference>
<comment type="caution">
    <text evidence="7">The sequence shown here is derived from an EMBL/GenBank/DDBJ whole genome shotgun (WGS) entry which is preliminary data.</text>
</comment>
<dbReference type="PANTHER" id="PTHR43776:SF7">
    <property type="entry name" value="D,D-DIPEPTIDE TRANSPORT ATP-BINDING PROTEIN DDPF-RELATED"/>
    <property type="match status" value="1"/>
</dbReference>
<keyword evidence="8" id="KW-1185">Reference proteome</keyword>
<evidence type="ECO:0000256" key="4">
    <source>
        <dbReference type="ARBA" id="ARBA00022840"/>
    </source>
</evidence>